<gene>
    <name evidence="7" type="ORF">J2S36_001439</name>
</gene>
<name>A0ABU1T3R4_9ACTO</name>
<evidence type="ECO:0000256" key="5">
    <source>
        <dbReference type="SAM" id="MobiDB-lite"/>
    </source>
</evidence>
<dbReference type="PANTHER" id="PTHR20855">
    <property type="entry name" value="ADIPOR/PROGESTIN RECEPTOR-RELATED"/>
    <property type="match status" value="1"/>
</dbReference>
<comment type="subcellular location">
    <subcellularLocation>
        <location evidence="1">Membrane</location>
        <topology evidence="1">Multi-pass membrane protein</topology>
    </subcellularLocation>
</comment>
<feature type="transmembrane region" description="Helical" evidence="6">
    <location>
        <begin position="246"/>
        <end position="263"/>
    </location>
</feature>
<keyword evidence="4 6" id="KW-0472">Membrane</keyword>
<feature type="transmembrane region" description="Helical" evidence="6">
    <location>
        <begin position="88"/>
        <end position="108"/>
    </location>
</feature>
<accession>A0ABU1T3R4</accession>
<dbReference type="Pfam" id="PF03006">
    <property type="entry name" value="HlyIII"/>
    <property type="match status" value="1"/>
</dbReference>
<evidence type="ECO:0000256" key="4">
    <source>
        <dbReference type="ARBA" id="ARBA00023136"/>
    </source>
</evidence>
<feature type="transmembrane region" description="Helical" evidence="6">
    <location>
        <begin position="204"/>
        <end position="225"/>
    </location>
</feature>
<evidence type="ECO:0000313" key="8">
    <source>
        <dbReference type="Proteomes" id="UP001266099"/>
    </source>
</evidence>
<feature type="transmembrane region" description="Helical" evidence="6">
    <location>
        <begin position="178"/>
        <end position="198"/>
    </location>
</feature>
<feature type="transmembrane region" description="Helical" evidence="6">
    <location>
        <begin position="152"/>
        <end position="171"/>
    </location>
</feature>
<evidence type="ECO:0000256" key="2">
    <source>
        <dbReference type="ARBA" id="ARBA00022692"/>
    </source>
</evidence>
<evidence type="ECO:0000256" key="6">
    <source>
        <dbReference type="SAM" id="Phobius"/>
    </source>
</evidence>
<evidence type="ECO:0000256" key="1">
    <source>
        <dbReference type="ARBA" id="ARBA00004141"/>
    </source>
</evidence>
<dbReference type="Proteomes" id="UP001266099">
    <property type="component" value="Unassembled WGS sequence"/>
</dbReference>
<comment type="caution">
    <text evidence="7">The sequence shown here is derived from an EMBL/GenBank/DDBJ whole genome shotgun (WGS) entry which is preliminary data.</text>
</comment>
<dbReference type="PANTHER" id="PTHR20855:SF3">
    <property type="entry name" value="LD03007P"/>
    <property type="match status" value="1"/>
</dbReference>
<evidence type="ECO:0000313" key="7">
    <source>
        <dbReference type="EMBL" id="MDR6939896.1"/>
    </source>
</evidence>
<keyword evidence="3 6" id="KW-1133">Transmembrane helix</keyword>
<feature type="compositionally biased region" description="Polar residues" evidence="5">
    <location>
        <begin position="32"/>
        <end position="44"/>
    </location>
</feature>
<reference evidence="7 8" key="1">
    <citation type="submission" date="2023-07" db="EMBL/GenBank/DDBJ databases">
        <title>Sequencing the genomes of 1000 actinobacteria strains.</title>
        <authorList>
            <person name="Klenk H.-P."/>
        </authorList>
    </citation>
    <scope>NUCLEOTIDE SEQUENCE [LARGE SCALE GENOMIC DNA]</scope>
    <source>
        <strain evidence="7 8">DSM 15539</strain>
    </source>
</reference>
<organism evidence="7 8">
    <name type="scientific">Arcanobacterium hippocoleae</name>
    <dbReference type="NCBI Taxonomy" id="149017"/>
    <lineage>
        <taxon>Bacteria</taxon>
        <taxon>Bacillati</taxon>
        <taxon>Actinomycetota</taxon>
        <taxon>Actinomycetes</taxon>
        <taxon>Actinomycetales</taxon>
        <taxon>Actinomycetaceae</taxon>
        <taxon>Arcanobacterium</taxon>
    </lineage>
</organism>
<feature type="region of interest" description="Disordered" evidence="5">
    <location>
        <begin position="7"/>
        <end position="51"/>
    </location>
</feature>
<keyword evidence="8" id="KW-1185">Reference proteome</keyword>
<dbReference type="RefSeq" id="WP_309956940.1">
    <property type="nucleotide sequence ID" value="NZ_JAVDUJ010000001.1"/>
</dbReference>
<dbReference type="EMBL" id="JAVDUJ010000001">
    <property type="protein sequence ID" value="MDR6939896.1"/>
    <property type="molecule type" value="Genomic_DNA"/>
</dbReference>
<proteinExistence type="predicted"/>
<evidence type="ECO:0000256" key="3">
    <source>
        <dbReference type="ARBA" id="ARBA00022989"/>
    </source>
</evidence>
<keyword evidence="2 6" id="KW-0812">Transmembrane</keyword>
<feature type="compositionally biased region" description="Basic and acidic residues" evidence="5">
    <location>
        <begin position="18"/>
        <end position="31"/>
    </location>
</feature>
<dbReference type="InterPro" id="IPR004254">
    <property type="entry name" value="AdipoR/HlyIII-related"/>
</dbReference>
<protein>
    <submittedName>
        <fullName evidence="7">Hemolysin III</fullName>
    </submittedName>
</protein>
<sequence>MVKIRQAAQIKAKSSPTETEKLSTTRTRNEHTSTASQHVQTQQKKNTKLHRSQLPKTKLRGWIHLISTPLSLANSIVLLVFAANGGQAFAAVLYLIAGLVLFGCSATYHIGNWNPRTKAILRRLDHSNIFLLIAGTYTPVSVMLLSPRDATIVLSIIWGGSLIGILMHVFWINSPRWLYVILYILLGWVAIWFLPTFWQNGSPAVVVLLIAGGAAYTIGALFYAFRWPNPWPQYFGFHEFFHLGTVAGYACHAVAIWLALFIIR</sequence>
<feature type="transmembrane region" description="Helical" evidence="6">
    <location>
        <begin position="61"/>
        <end position="82"/>
    </location>
</feature>